<evidence type="ECO:0000313" key="2">
    <source>
        <dbReference type="Proteomes" id="UP001652442"/>
    </source>
</evidence>
<organism evidence="1 2">
    <name type="scientific">Brotonthovivens ammoniilytica</name>
    <dbReference type="NCBI Taxonomy" id="2981725"/>
    <lineage>
        <taxon>Bacteria</taxon>
        <taxon>Bacillati</taxon>
        <taxon>Bacillota</taxon>
        <taxon>Clostridia</taxon>
        <taxon>Lachnospirales</taxon>
        <taxon>Lachnospiraceae</taxon>
        <taxon>Brotonthovivens</taxon>
    </lineage>
</organism>
<name>A0ABT2TLP8_9FIRM</name>
<dbReference type="PROSITE" id="PS51343">
    <property type="entry name" value="PII_GLNB_DOM"/>
    <property type="match status" value="1"/>
</dbReference>
<dbReference type="Gene3D" id="3.30.70.120">
    <property type="match status" value="1"/>
</dbReference>
<accession>A0ABT2TLP8</accession>
<dbReference type="InterPro" id="IPR015867">
    <property type="entry name" value="N-reg_PII/ATP_PRibTrfase_C"/>
</dbReference>
<gene>
    <name evidence="1" type="ORF">OCV88_10410</name>
</gene>
<dbReference type="Pfam" id="PF00543">
    <property type="entry name" value="P-II"/>
    <property type="match status" value="1"/>
</dbReference>
<sequence length="228" mass="25130">MSRIYMMVVITNRSRRNRLKEFFEEHEICQVLDAPGSGTANSEVLDYFGLEATEKNVYFSIVTDETWKRLRRSLIINLQIDIPGSGIAFTIPVSSIGGKNVLQFLTQGQEYEKEEESALTETKYELVVAIANQGSIDSVMDAARSGGSGGGTVLHAKGTGVEKAEKFLGVSLAKEKEVILIVTKKSQKDSIMKAIMDQCGLKEEERVIVFSLPVTGTAGIRMLEEDLD</sequence>
<dbReference type="EMBL" id="JAOQJQ010000004">
    <property type="protein sequence ID" value="MCU6762746.1"/>
    <property type="molecule type" value="Genomic_DNA"/>
</dbReference>
<comment type="caution">
    <text evidence="1">The sequence shown here is derived from an EMBL/GenBank/DDBJ whole genome shotgun (WGS) entry which is preliminary data.</text>
</comment>
<dbReference type="Proteomes" id="UP001652442">
    <property type="component" value="Unassembled WGS sequence"/>
</dbReference>
<evidence type="ECO:0000313" key="1">
    <source>
        <dbReference type="EMBL" id="MCU6762746.1"/>
    </source>
</evidence>
<dbReference type="SMART" id="SM00938">
    <property type="entry name" value="P-II"/>
    <property type="match status" value="1"/>
</dbReference>
<proteinExistence type="predicted"/>
<protein>
    <submittedName>
        <fullName evidence="1">P-II family nitrogen regulator</fullName>
    </submittedName>
</protein>
<keyword evidence="2" id="KW-1185">Reference proteome</keyword>
<dbReference type="SUPFAM" id="SSF54913">
    <property type="entry name" value="GlnB-like"/>
    <property type="match status" value="1"/>
</dbReference>
<dbReference type="InterPro" id="IPR011322">
    <property type="entry name" value="N-reg_PII-like_a/b"/>
</dbReference>
<dbReference type="RefSeq" id="WP_158425453.1">
    <property type="nucleotide sequence ID" value="NZ_JAOQJQ010000004.1"/>
</dbReference>
<dbReference type="InterPro" id="IPR002187">
    <property type="entry name" value="N-reg_PII"/>
</dbReference>
<reference evidence="1 2" key="1">
    <citation type="journal article" date="2021" name="ISME Commun">
        <title>Automated analysis of genomic sequences facilitates high-throughput and comprehensive description of bacteria.</title>
        <authorList>
            <person name="Hitch T.C.A."/>
        </authorList>
    </citation>
    <scope>NUCLEOTIDE SEQUENCE [LARGE SCALE GENOMIC DNA]</scope>
    <source>
        <strain evidence="1 2">Sanger_109</strain>
    </source>
</reference>